<keyword evidence="1" id="KW-0732">Signal</keyword>
<dbReference type="InterPro" id="IPR037049">
    <property type="entry name" value="DUF1214_C_sf"/>
</dbReference>
<dbReference type="InterPro" id="IPR010621">
    <property type="entry name" value="DUF1214"/>
</dbReference>
<organism evidence="4 5">
    <name type="scientific">Halomonas huangheensis</name>
    <dbReference type="NCBI Taxonomy" id="1178482"/>
    <lineage>
        <taxon>Bacteria</taxon>
        <taxon>Pseudomonadati</taxon>
        <taxon>Pseudomonadota</taxon>
        <taxon>Gammaproteobacteria</taxon>
        <taxon>Oceanospirillales</taxon>
        <taxon>Halomonadaceae</taxon>
        <taxon>Halomonas</taxon>
    </lineage>
</organism>
<dbReference type="PANTHER" id="PTHR36509">
    <property type="entry name" value="BLL3101 PROTEIN"/>
    <property type="match status" value="1"/>
</dbReference>
<dbReference type="PATRIC" id="fig|1178482.3.peg.178"/>
<dbReference type="KEGG" id="hhu:AR456_12040"/>
<dbReference type="InterPro" id="IPR010679">
    <property type="entry name" value="DUF1254"/>
</dbReference>
<evidence type="ECO:0000259" key="2">
    <source>
        <dbReference type="Pfam" id="PF06742"/>
    </source>
</evidence>
<sequence length="345" mass="38752">MKHTTTSAWLALVAIAVLAWPVMANAAVEVTIDNYVRAQTDMHLRRYAEDGYFGTLRHQREPLPVEGKMVRPNRDVLHSIGLFDLSHPVSLVTPESATRMQSMQVINQDHFTPSMTYGGRELELTEDSVGTRYALVVFRTQVDADDPDDIARANEMQDAIQWHQEASGSLELPDWDARQMTELREAVLALSPWVKGSHRMFGASEEVDPIRHLWGTAAGWLGQPESAAYYMTFTPLHNESDSAQMLTIPFDVPITGFWSVTVHDREGRLLPDARGAWSLMSSNAHANEDGSVTVMFGGDPEARNYLAIEPGWGYTFRFYRPINTLIDGQWVPPSPIPIELDMPEE</sequence>
<evidence type="ECO:0000313" key="4">
    <source>
        <dbReference type="EMBL" id="ERL53145.1"/>
    </source>
</evidence>
<dbReference type="eggNOG" id="COG5361">
    <property type="taxonomic scope" value="Bacteria"/>
</dbReference>
<gene>
    <name evidence="4" type="ORF">BJB45_17875</name>
</gene>
<proteinExistence type="predicted"/>
<comment type="caution">
    <text evidence="4">The sequence shown here is derived from an EMBL/GenBank/DDBJ whole genome shotgun (WGS) entry which is preliminary data.</text>
</comment>
<keyword evidence="5" id="KW-1185">Reference proteome</keyword>
<feature type="domain" description="DUF1214" evidence="2">
    <location>
        <begin position="244"/>
        <end position="321"/>
    </location>
</feature>
<accession>W1NDA5</accession>
<name>W1NDA5_9GAMM</name>
<evidence type="ECO:0000259" key="3">
    <source>
        <dbReference type="Pfam" id="PF06863"/>
    </source>
</evidence>
<dbReference type="EMBL" id="AVBC01000011">
    <property type="protein sequence ID" value="ERL53145.1"/>
    <property type="molecule type" value="Genomic_DNA"/>
</dbReference>
<dbReference type="Proteomes" id="UP000019113">
    <property type="component" value="Unassembled WGS sequence"/>
</dbReference>
<dbReference type="PANTHER" id="PTHR36509:SF3">
    <property type="entry name" value="SIGNAL PEPTIDE PROTEIN"/>
    <property type="match status" value="1"/>
</dbReference>
<dbReference type="Pfam" id="PF06863">
    <property type="entry name" value="DUF1254"/>
    <property type="match status" value="1"/>
</dbReference>
<feature type="chain" id="PRO_5009977532" evidence="1">
    <location>
        <begin position="27"/>
        <end position="345"/>
    </location>
</feature>
<evidence type="ECO:0000313" key="5">
    <source>
        <dbReference type="Proteomes" id="UP000019113"/>
    </source>
</evidence>
<dbReference type="AlphaFoldDB" id="W1NDA5"/>
<evidence type="ECO:0000256" key="1">
    <source>
        <dbReference type="SAM" id="SignalP"/>
    </source>
</evidence>
<dbReference type="Gene3D" id="2.60.120.600">
    <property type="entry name" value="Domain of unknown function DUF1214, C-terminal domain"/>
    <property type="match status" value="1"/>
</dbReference>
<dbReference type="SUPFAM" id="SSF160935">
    <property type="entry name" value="VPA0735-like"/>
    <property type="match status" value="1"/>
</dbReference>
<reference evidence="4 5" key="1">
    <citation type="submission" date="2013-08" db="EMBL/GenBank/DDBJ databases">
        <title>draft genome of Halomonas huanghegensis, strain BJGMM-B45T.</title>
        <authorList>
            <person name="Miao C."/>
            <person name="Wan Y."/>
            <person name="Jin W."/>
        </authorList>
    </citation>
    <scope>NUCLEOTIDE SEQUENCE [LARGE SCALE GENOMIC DNA]</scope>
    <source>
        <strain evidence="4 5">BJGMM-B45</strain>
    </source>
</reference>
<dbReference type="Pfam" id="PF06742">
    <property type="entry name" value="DUF1214"/>
    <property type="match status" value="1"/>
</dbReference>
<dbReference type="RefSeq" id="WP_021817127.1">
    <property type="nucleotide sequence ID" value="NZ_AVBC01000011.1"/>
</dbReference>
<feature type="signal peptide" evidence="1">
    <location>
        <begin position="1"/>
        <end position="26"/>
    </location>
</feature>
<dbReference type="OrthoDB" id="547269at2"/>
<dbReference type="STRING" id="1178482.AR456_12040"/>
<feature type="domain" description="DUF1254" evidence="3">
    <location>
        <begin position="54"/>
        <end position="108"/>
    </location>
</feature>
<protein>
    <submittedName>
        <fullName evidence="4">Uncharacterized protein</fullName>
    </submittedName>
</protein>